<gene>
    <name evidence="2" type="ORF">ARALYDRAFT_662458</name>
</gene>
<feature type="compositionally biased region" description="Basic and acidic residues" evidence="1">
    <location>
        <begin position="57"/>
        <end position="78"/>
    </location>
</feature>
<organism evidence="3">
    <name type="scientific">Arabidopsis lyrata subsp. lyrata</name>
    <name type="common">Lyre-leaved rock-cress</name>
    <dbReference type="NCBI Taxonomy" id="81972"/>
    <lineage>
        <taxon>Eukaryota</taxon>
        <taxon>Viridiplantae</taxon>
        <taxon>Streptophyta</taxon>
        <taxon>Embryophyta</taxon>
        <taxon>Tracheophyta</taxon>
        <taxon>Spermatophyta</taxon>
        <taxon>Magnoliopsida</taxon>
        <taxon>eudicotyledons</taxon>
        <taxon>Gunneridae</taxon>
        <taxon>Pentapetalae</taxon>
        <taxon>rosids</taxon>
        <taxon>malvids</taxon>
        <taxon>Brassicales</taxon>
        <taxon>Brassicaceae</taxon>
        <taxon>Camelineae</taxon>
        <taxon>Arabidopsis</taxon>
    </lineage>
</organism>
<dbReference type="AlphaFoldDB" id="D7M4M9"/>
<feature type="region of interest" description="Disordered" evidence="1">
    <location>
        <begin position="1"/>
        <end position="96"/>
    </location>
</feature>
<dbReference type="Gramene" id="Al_scaffold_0006_2523">
    <property type="protein sequence ID" value="Al_scaffold_0006_2523"/>
    <property type="gene ID" value="Al_scaffold_0006_2523"/>
</dbReference>
<dbReference type="EMBL" id="GL348718">
    <property type="protein sequence ID" value="EFH50549.1"/>
    <property type="molecule type" value="Genomic_DNA"/>
</dbReference>
<evidence type="ECO:0000313" key="3">
    <source>
        <dbReference type="Proteomes" id="UP000008694"/>
    </source>
</evidence>
<reference evidence="3" key="1">
    <citation type="journal article" date="2011" name="Nat. Genet.">
        <title>The Arabidopsis lyrata genome sequence and the basis of rapid genome size change.</title>
        <authorList>
            <person name="Hu T.T."/>
            <person name="Pattyn P."/>
            <person name="Bakker E.G."/>
            <person name="Cao J."/>
            <person name="Cheng J.-F."/>
            <person name="Clark R.M."/>
            <person name="Fahlgren N."/>
            <person name="Fawcett J.A."/>
            <person name="Grimwood J."/>
            <person name="Gundlach H."/>
            <person name="Haberer G."/>
            <person name="Hollister J.D."/>
            <person name="Ossowski S."/>
            <person name="Ottilar R.P."/>
            <person name="Salamov A.A."/>
            <person name="Schneeberger K."/>
            <person name="Spannagl M."/>
            <person name="Wang X."/>
            <person name="Yang L."/>
            <person name="Nasrallah M.E."/>
            <person name="Bergelson J."/>
            <person name="Carrington J.C."/>
            <person name="Gaut B.S."/>
            <person name="Schmutz J."/>
            <person name="Mayer K.F.X."/>
            <person name="Van de Peer Y."/>
            <person name="Grigoriev I.V."/>
            <person name="Nordborg M."/>
            <person name="Weigel D."/>
            <person name="Guo Y.-L."/>
        </authorList>
    </citation>
    <scope>NUCLEOTIDE SEQUENCE [LARGE SCALE GENOMIC DNA]</scope>
    <source>
        <strain evidence="3">cv. MN47</strain>
    </source>
</reference>
<evidence type="ECO:0000313" key="2">
    <source>
        <dbReference type="EMBL" id="EFH50549.1"/>
    </source>
</evidence>
<feature type="compositionally biased region" description="Polar residues" evidence="1">
    <location>
        <begin position="40"/>
        <end position="56"/>
    </location>
</feature>
<proteinExistence type="predicted"/>
<sequence>MKSQDNSEPASKETEDVQNDYAATQNQKGKEEVGCEVTKPTYQSKTKSQRSSTCSNRNDKDQPKAEPRAKKMSCRTEDPITTSNRFDLLSQASPDE</sequence>
<accession>D7M4M9</accession>
<keyword evidence="3" id="KW-1185">Reference proteome</keyword>
<dbReference type="Proteomes" id="UP000008694">
    <property type="component" value="Unassembled WGS sequence"/>
</dbReference>
<evidence type="ECO:0000256" key="1">
    <source>
        <dbReference type="SAM" id="MobiDB-lite"/>
    </source>
</evidence>
<name>D7M4M9_ARALL</name>
<dbReference type="HOGENOM" id="CLU_2362587_0_0_1"/>
<feature type="compositionally biased region" description="Polar residues" evidence="1">
    <location>
        <begin position="79"/>
        <end position="96"/>
    </location>
</feature>
<protein>
    <submittedName>
        <fullName evidence="2">Predicted protein</fullName>
    </submittedName>
</protein>